<reference evidence="2 3" key="1">
    <citation type="submission" date="2018-09" db="EMBL/GenBank/DDBJ databases">
        <title>Alcanivorax profundi sp. nov., isolated from 1000 m-depth seawater of the Mariana Trench.</title>
        <authorList>
            <person name="Liu J."/>
        </authorList>
    </citation>
    <scope>NUCLEOTIDE SEQUENCE [LARGE SCALE GENOMIC DNA]</scope>
    <source>
        <strain evidence="2 3">MTEO17</strain>
    </source>
</reference>
<keyword evidence="1" id="KW-0732">Signal</keyword>
<keyword evidence="3" id="KW-1185">Reference proteome</keyword>
<dbReference type="AlphaFoldDB" id="A0A418XYV5"/>
<dbReference type="OrthoDB" id="6080666at2"/>
<dbReference type="RefSeq" id="WP_022984888.1">
    <property type="nucleotide sequence ID" value="NZ_QYYA01000002.1"/>
</dbReference>
<feature type="signal peptide" evidence="1">
    <location>
        <begin position="1"/>
        <end position="20"/>
    </location>
</feature>
<organism evidence="2 3">
    <name type="scientific">Alcanivorax profundi</name>
    <dbReference type="NCBI Taxonomy" id="2338368"/>
    <lineage>
        <taxon>Bacteria</taxon>
        <taxon>Pseudomonadati</taxon>
        <taxon>Pseudomonadota</taxon>
        <taxon>Gammaproteobacteria</taxon>
        <taxon>Oceanospirillales</taxon>
        <taxon>Alcanivoracaceae</taxon>
        <taxon>Alcanivorax</taxon>
    </lineage>
</organism>
<evidence type="ECO:0000313" key="2">
    <source>
        <dbReference type="EMBL" id="RJG18202.1"/>
    </source>
</evidence>
<feature type="chain" id="PRO_5019310687" evidence="1">
    <location>
        <begin position="21"/>
        <end position="121"/>
    </location>
</feature>
<comment type="caution">
    <text evidence="2">The sequence shown here is derived from an EMBL/GenBank/DDBJ whole genome shotgun (WGS) entry which is preliminary data.</text>
</comment>
<dbReference type="EMBL" id="QYYA01000002">
    <property type="protein sequence ID" value="RJG18202.1"/>
    <property type="molecule type" value="Genomic_DNA"/>
</dbReference>
<gene>
    <name evidence="2" type="ORF">D4A39_06910</name>
</gene>
<accession>A0A418XYV5</accession>
<protein>
    <submittedName>
        <fullName evidence="2">Uncharacterized protein</fullName>
    </submittedName>
</protein>
<proteinExistence type="predicted"/>
<sequence>MRIYFFVLILLGLLPSASLAESDCQLNILHSAIGSTHSFNLEVTCAGNYNTLTYLLRSKTQKNGTTRIDSESGELHILGDSKTTGPIKLDLTAGDSVTVEARILQACEILADTTLHYSHEH</sequence>
<dbReference type="Proteomes" id="UP000283734">
    <property type="component" value="Unassembled WGS sequence"/>
</dbReference>
<evidence type="ECO:0000256" key="1">
    <source>
        <dbReference type="SAM" id="SignalP"/>
    </source>
</evidence>
<evidence type="ECO:0000313" key="3">
    <source>
        <dbReference type="Proteomes" id="UP000283734"/>
    </source>
</evidence>
<name>A0A418XYV5_9GAMM</name>